<dbReference type="EMBL" id="MSFK01000032">
    <property type="protein sequence ID" value="PWY73107.1"/>
    <property type="molecule type" value="Genomic_DNA"/>
</dbReference>
<dbReference type="Proteomes" id="UP000246702">
    <property type="component" value="Unassembled WGS sequence"/>
</dbReference>
<comment type="caution">
    <text evidence="2">The sequence shown here is derived from an EMBL/GenBank/DDBJ whole genome shotgun (WGS) entry which is preliminary data.</text>
</comment>
<evidence type="ECO:0000313" key="3">
    <source>
        <dbReference type="Proteomes" id="UP000246702"/>
    </source>
</evidence>
<sequence>MASHAEGQVNPSITFDEFVDSCIENQPAFAGPFSSTASSTWLPPSPSSSIDRSQTKSLPNIVPTLPPHVSIHLDEFKDLDDWKSDVEKILKQIHLLDLIQNDVPRPKSTRPEFTKWEFLSEMVREWLYNQLSATLANRVRESHYPQRYADDVYSAIQKVVIGHGHQRCKEMWANLHGLRREDYESTMAYIDDFQHMFDLAEKLHIAPTPYASEWTQR</sequence>
<accession>A0A317VIU0</accession>
<dbReference type="RefSeq" id="XP_025463372.1">
    <property type="nucleotide sequence ID" value="XM_025606363.1"/>
</dbReference>
<evidence type="ECO:0000256" key="1">
    <source>
        <dbReference type="SAM" id="MobiDB-lite"/>
    </source>
</evidence>
<gene>
    <name evidence="2" type="ORF">BO94DRAFT_240199</name>
</gene>
<dbReference type="GeneID" id="37108506"/>
<organism evidence="2 3">
    <name type="scientific">Aspergillus sclerotioniger CBS 115572</name>
    <dbReference type="NCBI Taxonomy" id="1450535"/>
    <lineage>
        <taxon>Eukaryota</taxon>
        <taxon>Fungi</taxon>
        <taxon>Dikarya</taxon>
        <taxon>Ascomycota</taxon>
        <taxon>Pezizomycotina</taxon>
        <taxon>Eurotiomycetes</taxon>
        <taxon>Eurotiomycetidae</taxon>
        <taxon>Eurotiales</taxon>
        <taxon>Aspergillaceae</taxon>
        <taxon>Aspergillus</taxon>
        <taxon>Aspergillus subgen. Circumdati</taxon>
    </lineage>
</organism>
<proteinExistence type="predicted"/>
<keyword evidence="3" id="KW-1185">Reference proteome</keyword>
<dbReference type="AlphaFoldDB" id="A0A317VIU0"/>
<dbReference type="STRING" id="1450535.A0A317VIU0"/>
<reference evidence="2 3" key="1">
    <citation type="submission" date="2016-12" db="EMBL/GenBank/DDBJ databases">
        <title>The genomes of Aspergillus section Nigri reveals drivers in fungal speciation.</title>
        <authorList>
            <consortium name="DOE Joint Genome Institute"/>
            <person name="Vesth T.C."/>
            <person name="Nybo J."/>
            <person name="Theobald S."/>
            <person name="Brandl J."/>
            <person name="Frisvad J.C."/>
            <person name="Nielsen K.F."/>
            <person name="Lyhne E.K."/>
            <person name="Kogle M.E."/>
            <person name="Kuo A."/>
            <person name="Riley R."/>
            <person name="Clum A."/>
            <person name="Nolan M."/>
            <person name="Lipzen A."/>
            <person name="Salamov A."/>
            <person name="Henrissat B."/>
            <person name="Wiebenga A."/>
            <person name="De Vries R.P."/>
            <person name="Grigoriev I.V."/>
            <person name="Mortensen U.H."/>
            <person name="Andersen M.R."/>
            <person name="Baker S.E."/>
        </authorList>
    </citation>
    <scope>NUCLEOTIDE SEQUENCE [LARGE SCALE GENOMIC DNA]</scope>
    <source>
        <strain evidence="2 3">CBS 115572</strain>
    </source>
</reference>
<dbReference type="OrthoDB" id="4482003at2759"/>
<feature type="region of interest" description="Disordered" evidence="1">
    <location>
        <begin position="33"/>
        <end position="61"/>
    </location>
</feature>
<protein>
    <submittedName>
        <fullName evidence="2">Uncharacterized protein</fullName>
    </submittedName>
</protein>
<evidence type="ECO:0000313" key="2">
    <source>
        <dbReference type="EMBL" id="PWY73107.1"/>
    </source>
</evidence>
<name>A0A317VIU0_9EURO</name>